<evidence type="ECO:0000259" key="10">
    <source>
        <dbReference type="Pfam" id="PF00593"/>
    </source>
</evidence>
<dbReference type="PANTHER" id="PTHR30069:SF28">
    <property type="entry name" value="TONB-DEPENDENT RECEPTOR YNCD-RELATED"/>
    <property type="match status" value="1"/>
</dbReference>
<evidence type="ECO:0000313" key="11">
    <source>
        <dbReference type="EMBL" id="PXF31545.1"/>
    </source>
</evidence>
<evidence type="ECO:0000256" key="9">
    <source>
        <dbReference type="SAM" id="SignalP"/>
    </source>
</evidence>
<feature type="domain" description="TonB-dependent receptor-like beta-barrel" evidence="10">
    <location>
        <begin position="175"/>
        <end position="588"/>
    </location>
</feature>
<organism evidence="11 12">
    <name type="scientific">Pokkaliibacter plantistimulans</name>
    <dbReference type="NCBI Taxonomy" id="1635171"/>
    <lineage>
        <taxon>Bacteria</taxon>
        <taxon>Pseudomonadati</taxon>
        <taxon>Pseudomonadota</taxon>
        <taxon>Gammaproteobacteria</taxon>
        <taxon>Oceanospirillales</taxon>
        <taxon>Balneatrichaceae</taxon>
        <taxon>Pokkaliibacter</taxon>
    </lineage>
</organism>
<comment type="subcellular location">
    <subcellularLocation>
        <location evidence="1">Cell outer membrane</location>
        <topology evidence="1">Multi-pass membrane protein</topology>
    </subcellularLocation>
</comment>
<evidence type="ECO:0000256" key="5">
    <source>
        <dbReference type="ARBA" id="ARBA00023077"/>
    </source>
</evidence>
<accession>A0ABX5M3R8</accession>
<sequence>MLFRFLPPSLLSLLCCASPLLAAEQPSRLPHPWYEPGTGYSTPPSTDISVVTGVSDNLPGQPVAGQAPKRSTPPPVRRDRSSGEIMLMTGVNNAGEPALTLQGRVSRPVTARTLLTFSLQQQSLPSQRETLSQDTSATGTPLMRQDEDEQLTQQLTRLSLDLSHYYDEGEWHFIPLYGLGSRDKLTTATITTLRQQQRRNEEDNNRHLYGMQIQQRHRLPSGWQWQQQFSGYRMADDHDKDVTISHATPMGAAVDQLVTDLQQTQSHLYQWQGSLQGQLNTEHQLTVDNVWQRKDRQTQRLASAVNGSGMLITSDSGDDDFTEYLYRIGVRDQIRIRPDVTFTPGLHLQYSSLQGMQSNNGSVERQHHDLLPSLALSWQATDQWQLKAEAQQWLSRPSFDQLSPWIEDNQKKLTQGNLQLDAETHRRFSVSARYQQPTWNSSLTLFREHADDVIAQALTGRRVLTRPLYQWRNVGDGYRYGLTLQQGWRPTPRLELAASTTWSDGKLHTDDGNTAPFPNQSRWRVNLNSRWQATSKDQLKLEAQYHDTLNKFTDGAEADSEAPRWTLNLSARHQLSADVYLQLSAYNLTQSGREESKQMRDGVSQYEDERIGALYLLGLHTQW</sequence>
<dbReference type="EMBL" id="LAPT01000039">
    <property type="protein sequence ID" value="PXF31545.1"/>
    <property type="molecule type" value="Genomic_DNA"/>
</dbReference>
<evidence type="ECO:0000256" key="3">
    <source>
        <dbReference type="ARBA" id="ARBA00022452"/>
    </source>
</evidence>
<dbReference type="PANTHER" id="PTHR30069">
    <property type="entry name" value="TONB-DEPENDENT OUTER MEMBRANE RECEPTOR"/>
    <property type="match status" value="1"/>
</dbReference>
<dbReference type="Gene3D" id="2.40.170.20">
    <property type="entry name" value="TonB-dependent receptor, beta-barrel domain"/>
    <property type="match status" value="1"/>
</dbReference>
<dbReference type="RefSeq" id="WP_110187053.1">
    <property type="nucleotide sequence ID" value="NZ_CP177354.1"/>
</dbReference>
<dbReference type="Proteomes" id="UP000248090">
    <property type="component" value="Unassembled WGS sequence"/>
</dbReference>
<evidence type="ECO:0000313" key="12">
    <source>
        <dbReference type="Proteomes" id="UP000248090"/>
    </source>
</evidence>
<evidence type="ECO:0000256" key="4">
    <source>
        <dbReference type="ARBA" id="ARBA00022692"/>
    </source>
</evidence>
<keyword evidence="3" id="KW-1134">Transmembrane beta strand</keyword>
<keyword evidence="9" id="KW-0732">Signal</keyword>
<keyword evidence="5" id="KW-0798">TonB box</keyword>
<feature type="compositionally biased region" description="Polar residues" evidence="8">
    <location>
        <begin position="128"/>
        <end position="139"/>
    </location>
</feature>
<feature type="region of interest" description="Disordered" evidence="8">
    <location>
        <begin position="36"/>
        <end position="80"/>
    </location>
</feature>
<evidence type="ECO:0000256" key="6">
    <source>
        <dbReference type="ARBA" id="ARBA00023136"/>
    </source>
</evidence>
<keyword evidence="6" id="KW-0472">Membrane</keyword>
<gene>
    <name evidence="11" type="ORF">WH50_09260</name>
</gene>
<evidence type="ECO:0000256" key="7">
    <source>
        <dbReference type="ARBA" id="ARBA00023237"/>
    </source>
</evidence>
<keyword evidence="2" id="KW-0813">Transport</keyword>
<evidence type="ECO:0000256" key="8">
    <source>
        <dbReference type="SAM" id="MobiDB-lite"/>
    </source>
</evidence>
<name>A0ABX5M3R8_9GAMM</name>
<keyword evidence="4" id="KW-0812">Transmembrane</keyword>
<dbReference type="InterPro" id="IPR000531">
    <property type="entry name" value="Beta-barrel_TonB"/>
</dbReference>
<protein>
    <recommendedName>
        <fullName evidence="10">TonB-dependent receptor-like beta-barrel domain-containing protein</fullName>
    </recommendedName>
</protein>
<dbReference type="InterPro" id="IPR036942">
    <property type="entry name" value="Beta-barrel_TonB_sf"/>
</dbReference>
<reference evidence="11 12" key="1">
    <citation type="submission" date="2015-03" db="EMBL/GenBank/DDBJ databases">
        <authorList>
            <person name="Krishnan R."/>
            <person name="Midha S."/>
            <person name="Patil P.B."/>
            <person name="Rameshkumar N."/>
        </authorList>
    </citation>
    <scope>NUCLEOTIDE SEQUENCE [LARGE SCALE GENOMIC DNA]</scope>
    <source>
        <strain evidence="11 12">L1E11</strain>
    </source>
</reference>
<keyword evidence="12" id="KW-1185">Reference proteome</keyword>
<feature type="chain" id="PRO_5047545265" description="TonB-dependent receptor-like beta-barrel domain-containing protein" evidence="9">
    <location>
        <begin position="23"/>
        <end position="623"/>
    </location>
</feature>
<dbReference type="InterPro" id="IPR039426">
    <property type="entry name" value="TonB-dep_rcpt-like"/>
</dbReference>
<feature type="region of interest" description="Disordered" evidence="8">
    <location>
        <begin position="121"/>
        <end position="148"/>
    </location>
</feature>
<dbReference type="SUPFAM" id="SSF56935">
    <property type="entry name" value="Porins"/>
    <property type="match status" value="1"/>
</dbReference>
<feature type="compositionally biased region" description="Polar residues" evidence="8">
    <location>
        <begin position="39"/>
        <end position="55"/>
    </location>
</feature>
<evidence type="ECO:0000256" key="1">
    <source>
        <dbReference type="ARBA" id="ARBA00004571"/>
    </source>
</evidence>
<evidence type="ECO:0000256" key="2">
    <source>
        <dbReference type="ARBA" id="ARBA00022448"/>
    </source>
</evidence>
<dbReference type="Pfam" id="PF00593">
    <property type="entry name" value="TonB_dep_Rec_b-barrel"/>
    <property type="match status" value="1"/>
</dbReference>
<proteinExistence type="predicted"/>
<keyword evidence="7" id="KW-0998">Cell outer membrane</keyword>
<feature type="signal peptide" evidence="9">
    <location>
        <begin position="1"/>
        <end position="22"/>
    </location>
</feature>
<comment type="caution">
    <text evidence="11">The sequence shown here is derived from an EMBL/GenBank/DDBJ whole genome shotgun (WGS) entry which is preliminary data.</text>
</comment>